<evidence type="ECO:0000313" key="4">
    <source>
        <dbReference type="EMBL" id="PLW29261.1"/>
    </source>
</evidence>
<proteinExistence type="predicted"/>
<reference evidence="4 5" key="1">
    <citation type="submission" date="2017-11" db="EMBL/GenBank/DDBJ databases">
        <title>De novo assembly and phasing of dikaryotic genomes from two isolates of Puccinia coronata f. sp. avenae, the causal agent of oat crown rust.</title>
        <authorList>
            <person name="Miller M.E."/>
            <person name="Zhang Y."/>
            <person name="Omidvar V."/>
            <person name="Sperschneider J."/>
            <person name="Schwessinger B."/>
            <person name="Raley C."/>
            <person name="Palmer J.M."/>
            <person name="Garnica D."/>
            <person name="Upadhyaya N."/>
            <person name="Rathjen J."/>
            <person name="Taylor J.M."/>
            <person name="Park R.F."/>
            <person name="Dodds P.N."/>
            <person name="Hirsch C.D."/>
            <person name="Kianian S.F."/>
            <person name="Figueroa M."/>
        </authorList>
    </citation>
    <scope>NUCLEOTIDE SEQUENCE [LARGE SCALE GENOMIC DNA]</scope>
    <source>
        <strain evidence="4">12SD80</strain>
    </source>
</reference>
<feature type="domain" description="DDE Tnp4" evidence="3">
    <location>
        <begin position="77"/>
        <end position="169"/>
    </location>
</feature>
<sequence>MRKISERQDIIQDLFMMLFLLQLEESDHLLHSALKSPSIPPLGSIIAPNNQSKQLIVNLELEEAARVANLLGNVLSNQYLHDQLPARTCEEFDLGKYLLANSAYALSMTCIPAYKAPAANIPVNTEFNYCIARSCLWNKHTIGILKGCWASLQHLRLALNNKKYMNQIIH</sequence>
<comment type="cofactor">
    <cofactor evidence="1">
        <name>a divalent metal cation</name>
        <dbReference type="ChEBI" id="CHEBI:60240"/>
    </cofactor>
</comment>
<evidence type="ECO:0000259" key="3">
    <source>
        <dbReference type="Pfam" id="PF13359"/>
    </source>
</evidence>
<evidence type="ECO:0000256" key="2">
    <source>
        <dbReference type="ARBA" id="ARBA00022723"/>
    </source>
</evidence>
<dbReference type="Proteomes" id="UP000235392">
    <property type="component" value="Unassembled WGS sequence"/>
</dbReference>
<dbReference type="AlphaFoldDB" id="A0A2N5TUT5"/>
<comment type="caution">
    <text evidence="4">The sequence shown here is derived from an EMBL/GenBank/DDBJ whole genome shotgun (WGS) entry which is preliminary data.</text>
</comment>
<dbReference type="GO" id="GO:0046872">
    <property type="term" value="F:metal ion binding"/>
    <property type="evidence" value="ECO:0007669"/>
    <property type="project" value="UniProtKB-KW"/>
</dbReference>
<organism evidence="4 5">
    <name type="scientific">Puccinia coronata f. sp. avenae</name>
    <dbReference type="NCBI Taxonomy" id="200324"/>
    <lineage>
        <taxon>Eukaryota</taxon>
        <taxon>Fungi</taxon>
        <taxon>Dikarya</taxon>
        <taxon>Basidiomycota</taxon>
        <taxon>Pucciniomycotina</taxon>
        <taxon>Pucciniomycetes</taxon>
        <taxon>Pucciniales</taxon>
        <taxon>Pucciniaceae</taxon>
        <taxon>Puccinia</taxon>
    </lineage>
</organism>
<name>A0A2N5TUT5_9BASI</name>
<dbReference type="InterPro" id="IPR027806">
    <property type="entry name" value="HARBI1_dom"/>
</dbReference>
<evidence type="ECO:0000313" key="5">
    <source>
        <dbReference type="Proteomes" id="UP000235392"/>
    </source>
</evidence>
<dbReference type="Pfam" id="PF13359">
    <property type="entry name" value="DDE_Tnp_4"/>
    <property type="match status" value="1"/>
</dbReference>
<keyword evidence="2" id="KW-0479">Metal-binding</keyword>
<dbReference type="EMBL" id="PGCI01000337">
    <property type="protein sequence ID" value="PLW29261.1"/>
    <property type="molecule type" value="Genomic_DNA"/>
</dbReference>
<gene>
    <name evidence="4" type="ORF">PCASD_25081</name>
</gene>
<evidence type="ECO:0000256" key="1">
    <source>
        <dbReference type="ARBA" id="ARBA00001968"/>
    </source>
</evidence>
<protein>
    <recommendedName>
        <fullName evidence="3">DDE Tnp4 domain-containing protein</fullName>
    </recommendedName>
</protein>
<accession>A0A2N5TUT5</accession>